<keyword evidence="12" id="KW-1185">Reference proteome</keyword>
<dbReference type="SUPFAM" id="SSF52540">
    <property type="entry name" value="P-loop containing nucleoside triphosphate hydrolases"/>
    <property type="match status" value="1"/>
</dbReference>
<dbReference type="GO" id="GO:0005886">
    <property type="term" value="C:plasma membrane"/>
    <property type="evidence" value="ECO:0007669"/>
    <property type="project" value="UniProtKB-SubCell"/>
</dbReference>
<dbReference type="PROSITE" id="PS00211">
    <property type="entry name" value="ABC_TRANSPORTER_1"/>
    <property type="match status" value="1"/>
</dbReference>
<dbReference type="InterPro" id="IPR027417">
    <property type="entry name" value="P-loop_NTPase"/>
</dbReference>
<gene>
    <name evidence="11" type="primary">drrA_6</name>
    <name evidence="11" type="ORF">A3Q41_02148</name>
</gene>
<evidence type="ECO:0000256" key="6">
    <source>
        <dbReference type="ARBA" id="ARBA00022967"/>
    </source>
</evidence>
<dbReference type="GO" id="GO:0016887">
    <property type="term" value="F:ATP hydrolysis activity"/>
    <property type="evidence" value="ECO:0007669"/>
    <property type="project" value="InterPro"/>
</dbReference>
<sequence length="335" mass="35586">MTDSELAIAASGLTRRYGSTVAVDRVDLEVPVGGVFAVLGTNGAGKTTTVRMLATLERPDSGSATVFGHDVRTSAGIVRSMIGVTGQYASVDEDLTAEENLLIFARLVGASRRRARARAAELLDEFGLGYAARRQVRGFSGGMRRRLDLAASMITRPRLLFLDEPTTGLDPRTRAQMWDTVRAMVAAGSTVLLTTQYLDEADALADRVAVMDRGKVVANGTVDELKAKVGGSSVKLTLVDSTQAIAAARTCAAFSPLEVTVEDDGNIVSVPMPDIERLPEMLLALRSMQISASAVNVARPTLDDVFFELTDASPRVLDSVPSITGARTTIKEPAA</sequence>
<keyword evidence="3" id="KW-1003">Cell membrane</keyword>
<dbReference type="EC" id="3.6.3.-" evidence="11"/>
<dbReference type="GO" id="GO:1900753">
    <property type="term" value="P:doxorubicin transport"/>
    <property type="evidence" value="ECO:0007669"/>
    <property type="project" value="InterPro"/>
</dbReference>
<accession>A0A143QK74</accession>
<dbReference type="PROSITE" id="PS50893">
    <property type="entry name" value="ABC_TRANSPORTER_2"/>
    <property type="match status" value="1"/>
</dbReference>
<name>A0A143QK74_RHOFA</name>
<dbReference type="PATRIC" id="fig|1653479.3.peg.2173"/>
<keyword evidence="7" id="KW-0472">Membrane</keyword>
<evidence type="ECO:0000256" key="3">
    <source>
        <dbReference type="ARBA" id="ARBA00022475"/>
    </source>
</evidence>
<evidence type="ECO:0000313" key="11">
    <source>
        <dbReference type="EMBL" id="AMY23450.1"/>
    </source>
</evidence>
<organism evidence="11 12">
    <name type="scientific">Rhodococcoides fascians</name>
    <name type="common">Rhodococcus fascians</name>
    <dbReference type="NCBI Taxonomy" id="1828"/>
    <lineage>
        <taxon>Bacteria</taxon>
        <taxon>Bacillati</taxon>
        <taxon>Actinomycetota</taxon>
        <taxon>Actinomycetes</taxon>
        <taxon>Mycobacteriales</taxon>
        <taxon>Nocardiaceae</taxon>
        <taxon>Rhodococcoides</taxon>
    </lineage>
</organism>
<evidence type="ECO:0000256" key="8">
    <source>
        <dbReference type="ARBA" id="ARBA00023251"/>
    </source>
</evidence>
<dbReference type="GO" id="GO:0043215">
    <property type="term" value="P:daunorubicin transport"/>
    <property type="evidence" value="ECO:0007669"/>
    <property type="project" value="InterPro"/>
</dbReference>
<reference evidence="11 12" key="1">
    <citation type="journal article" date="2016" name="Genome Announc.">
        <title>Complete Genome and Plasmid Sequences for Rhodococcus fascians D188 and Draft Sequences for Rhodococcus Isolates PBTS 1 and PBTS 2.</title>
        <authorList>
            <person name="Stamler R.A."/>
            <person name="Vereecke D."/>
            <person name="Zhang Y."/>
            <person name="Schilkey F."/>
            <person name="Devitt N."/>
            <person name="Randall J.J."/>
        </authorList>
    </citation>
    <scope>NUCLEOTIDE SEQUENCE [LARGE SCALE GENOMIC DNA]</scope>
    <source>
        <strain evidence="11 12">PBTS2</strain>
    </source>
</reference>
<dbReference type="AlphaFoldDB" id="A0A143QK74"/>
<keyword evidence="5 11" id="KW-0067">ATP-binding</keyword>
<evidence type="ECO:0000256" key="2">
    <source>
        <dbReference type="ARBA" id="ARBA00022448"/>
    </source>
</evidence>
<dbReference type="GO" id="GO:0046677">
    <property type="term" value="P:response to antibiotic"/>
    <property type="evidence" value="ECO:0007669"/>
    <property type="project" value="UniProtKB-KW"/>
</dbReference>
<dbReference type="InterPro" id="IPR003593">
    <property type="entry name" value="AAA+_ATPase"/>
</dbReference>
<dbReference type="OrthoDB" id="9804819at2"/>
<protein>
    <submittedName>
        <fullName evidence="11">Daunorubicin/doxorubicin resistance ATP-binding protein DrrA</fullName>
        <ecNumber evidence="11">3.6.3.-</ecNumber>
    </submittedName>
</protein>
<dbReference type="FunFam" id="3.40.50.300:FF:000589">
    <property type="entry name" value="ABC transporter, ATP-binding subunit"/>
    <property type="match status" value="1"/>
</dbReference>
<dbReference type="Pfam" id="PF00005">
    <property type="entry name" value="ABC_tran"/>
    <property type="match status" value="1"/>
</dbReference>
<evidence type="ECO:0000259" key="10">
    <source>
        <dbReference type="PROSITE" id="PS50893"/>
    </source>
</evidence>
<dbReference type="KEGG" id="rhs:A3Q41_02148"/>
<dbReference type="RefSeq" id="WP_069973080.1">
    <property type="nucleotide sequence ID" value="NZ_CP015220.1"/>
</dbReference>
<dbReference type="InterPro" id="IPR025302">
    <property type="entry name" value="DrrA1/2-like_C"/>
</dbReference>
<dbReference type="InterPro" id="IPR005894">
    <property type="entry name" value="DrrA"/>
</dbReference>
<comment type="similarity">
    <text evidence="9">Belongs to the ABC transporter superfamily. Drug exporter-1 (DrugE1) (TC 3.A.1.105) family.</text>
</comment>
<keyword evidence="6" id="KW-1278">Translocase</keyword>
<dbReference type="NCBIfam" id="TIGR01188">
    <property type="entry name" value="drrA"/>
    <property type="match status" value="1"/>
</dbReference>
<dbReference type="InterPro" id="IPR003439">
    <property type="entry name" value="ABC_transporter-like_ATP-bd"/>
</dbReference>
<dbReference type="EMBL" id="CP015220">
    <property type="protein sequence ID" value="AMY23450.1"/>
    <property type="molecule type" value="Genomic_DNA"/>
</dbReference>
<evidence type="ECO:0000256" key="4">
    <source>
        <dbReference type="ARBA" id="ARBA00022741"/>
    </source>
</evidence>
<dbReference type="Proteomes" id="UP000076038">
    <property type="component" value="Chromosome"/>
</dbReference>
<dbReference type="PANTHER" id="PTHR42711">
    <property type="entry name" value="ABC TRANSPORTER ATP-BINDING PROTEIN"/>
    <property type="match status" value="1"/>
</dbReference>
<feature type="domain" description="ABC transporter" evidence="10">
    <location>
        <begin position="8"/>
        <end position="238"/>
    </location>
</feature>
<dbReference type="GO" id="GO:0005524">
    <property type="term" value="F:ATP binding"/>
    <property type="evidence" value="ECO:0007669"/>
    <property type="project" value="UniProtKB-KW"/>
</dbReference>
<evidence type="ECO:0000256" key="1">
    <source>
        <dbReference type="ARBA" id="ARBA00004413"/>
    </source>
</evidence>
<dbReference type="InterPro" id="IPR050763">
    <property type="entry name" value="ABC_transporter_ATP-binding"/>
</dbReference>
<evidence type="ECO:0000256" key="9">
    <source>
        <dbReference type="ARBA" id="ARBA00049985"/>
    </source>
</evidence>
<dbReference type="PANTHER" id="PTHR42711:SF19">
    <property type="entry name" value="DOXORUBICIN RESISTANCE ATP-BINDING PROTEIN DRRA"/>
    <property type="match status" value="1"/>
</dbReference>
<evidence type="ECO:0000256" key="7">
    <source>
        <dbReference type="ARBA" id="ARBA00023136"/>
    </source>
</evidence>
<proteinExistence type="inferred from homology"/>
<reference evidence="12" key="2">
    <citation type="submission" date="2016-04" db="EMBL/GenBank/DDBJ databases">
        <title>Complete Genome and Plasmid Sequences for Rhodococcus fascians D188 and Draft Sequences for Rhodococcus spp. Isolates PBTS 1 and PBTS 2.</title>
        <authorList>
            <person name="Stamer R."/>
            <person name="Vereecke D."/>
            <person name="Zhang Y."/>
            <person name="Schilkey F."/>
            <person name="Devitt N."/>
            <person name="Randall J."/>
        </authorList>
    </citation>
    <scope>NUCLEOTIDE SEQUENCE [LARGE SCALE GENOMIC DNA]</scope>
    <source>
        <strain evidence="12">PBTS2</strain>
    </source>
</reference>
<comment type="subcellular location">
    <subcellularLocation>
        <location evidence="1">Cell membrane</location>
        <topology evidence="1">Peripheral membrane protein</topology>
        <orientation evidence="1">Cytoplasmic side</orientation>
    </subcellularLocation>
</comment>
<evidence type="ECO:0000256" key="5">
    <source>
        <dbReference type="ARBA" id="ARBA00022840"/>
    </source>
</evidence>
<keyword evidence="11" id="KW-0378">Hydrolase</keyword>
<dbReference type="Gene3D" id="3.40.50.300">
    <property type="entry name" value="P-loop containing nucleotide triphosphate hydrolases"/>
    <property type="match status" value="1"/>
</dbReference>
<dbReference type="SMART" id="SM00382">
    <property type="entry name" value="AAA"/>
    <property type="match status" value="1"/>
</dbReference>
<keyword evidence="4" id="KW-0547">Nucleotide-binding</keyword>
<dbReference type="Pfam" id="PF13732">
    <property type="entry name" value="DrrA1-3_C"/>
    <property type="match status" value="1"/>
</dbReference>
<evidence type="ECO:0000313" key="12">
    <source>
        <dbReference type="Proteomes" id="UP000076038"/>
    </source>
</evidence>
<keyword evidence="2" id="KW-0813">Transport</keyword>
<dbReference type="InterPro" id="IPR017871">
    <property type="entry name" value="ABC_transporter-like_CS"/>
</dbReference>
<dbReference type="GO" id="GO:0055085">
    <property type="term" value="P:transmembrane transport"/>
    <property type="evidence" value="ECO:0007669"/>
    <property type="project" value="UniProtKB-ARBA"/>
</dbReference>
<keyword evidence="8" id="KW-0046">Antibiotic resistance</keyword>